<name>A0A948WZB0_9BACT</name>
<dbReference type="Pfam" id="PF13944">
    <property type="entry name" value="Calycin_like"/>
    <property type="match status" value="1"/>
</dbReference>
<evidence type="ECO:0000313" key="3">
    <source>
        <dbReference type="EMBL" id="MBU3838243.1"/>
    </source>
</evidence>
<dbReference type="Proteomes" id="UP000783796">
    <property type="component" value="Unassembled WGS sequence"/>
</dbReference>
<organism evidence="3 4">
    <name type="scientific">Candidatus Phocaeicola faecigallinarum</name>
    <dbReference type="NCBI Taxonomy" id="2838732"/>
    <lineage>
        <taxon>Bacteria</taxon>
        <taxon>Pseudomonadati</taxon>
        <taxon>Bacteroidota</taxon>
        <taxon>Bacteroidia</taxon>
        <taxon>Bacteroidales</taxon>
        <taxon>Bacteroidaceae</taxon>
        <taxon>Phocaeicola</taxon>
    </lineage>
</organism>
<evidence type="ECO:0000256" key="1">
    <source>
        <dbReference type="SAM" id="SignalP"/>
    </source>
</evidence>
<feature type="chain" id="PRO_5038142274" evidence="1">
    <location>
        <begin position="22"/>
        <end position="158"/>
    </location>
</feature>
<keyword evidence="1" id="KW-0732">Signal</keyword>
<evidence type="ECO:0000259" key="2">
    <source>
        <dbReference type="Pfam" id="PF13944"/>
    </source>
</evidence>
<evidence type="ECO:0000313" key="4">
    <source>
        <dbReference type="Proteomes" id="UP000783796"/>
    </source>
</evidence>
<protein>
    <submittedName>
        <fullName evidence="3">Calycin-like domain-containing protein</fullName>
    </submittedName>
</protein>
<reference evidence="3" key="2">
    <citation type="submission" date="2021-04" db="EMBL/GenBank/DDBJ databases">
        <authorList>
            <person name="Gilroy R."/>
        </authorList>
    </citation>
    <scope>NUCLEOTIDE SEQUENCE</scope>
    <source>
        <strain evidence="3">G4-2901</strain>
    </source>
</reference>
<dbReference type="PROSITE" id="PS51257">
    <property type="entry name" value="PROKAR_LIPOPROTEIN"/>
    <property type="match status" value="1"/>
</dbReference>
<feature type="domain" description="Lipocalin-like" evidence="2">
    <location>
        <begin position="40"/>
        <end position="156"/>
    </location>
</feature>
<feature type="signal peptide" evidence="1">
    <location>
        <begin position="1"/>
        <end position="21"/>
    </location>
</feature>
<dbReference type="EMBL" id="JAHLFW010000070">
    <property type="protein sequence ID" value="MBU3838243.1"/>
    <property type="molecule type" value="Genomic_DNA"/>
</dbReference>
<accession>A0A948WZB0</accession>
<sequence>MKKFIYLFMFAVMGMTATVFTSCSDDEETTQQTPAADEVIGTYGGELTISVSGSELPSVSQDIEVTKVSGNSVTVSLNDFSFMGMPIGDIQLKDCQLVEDGDNYKFAGETSLQTDMLKADVDATGTIGSGKININMDITATLGTLEQVVNVVYTGEKK</sequence>
<proteinExistence type="predicted"/>
<dbReference type="AlphaFoldDB" id="A0A948WZB0"/>
<dbReference type="InterPro" id="IPR024311">
    <property type="entry name" value="Lipocalin-like"/>
</dbReference>
<gene>
    <name evidence="3" type="ORF">H9777_08020</name>
</gene>
<dbReference type="Gene3D" id="2.40.128.350">
    <property type="match status" value="1"/>
</dbReference>
<comment type="caution">
    <text evidence="3">The sequence shown here is derived from an EMBL/GenBank/DDBJ whole genome shotgun (WGS) entry which is preliminary data.</text>
</comment>
<reference evidence="3" key="1">
    <citation type="journal article" date="2021" name="PeerJ">
        <title>Extensive microbial diversity within the chicken gut microbiome revealed by metagenomics and culture.</title>
        <authorList>
            <person name="Gilroy R."/>
            <person name="Ravi A."/>
            <person name="Getino M."/>
            <person name="Pursley I."/>
            <person name="Horton D.L."/>
            <person name="Alikhan N.F."/>
            <person name="Baker D."/>
            <person name="Gharbi K."/>
            <person name="Hall N."/>
            <person name="Watson M."/>
            <person name="Adriaenssens E.M."/>
            <person name="Foster-Nyarko E."/>
            <person name="Jarju S."/>
            <person name="Secka A."/>
            <person name="Antonio M."/>
            <person name="Oren A."/>
            <person name="Chaudhuri R.R."/>
            <person name="La Ragione R."/>
            <person name="Hildebrand F."/>
            <person name="Pallen M.J."/>
        </authorList>
    </citation>
    <scope>NUCLEOTIDE SEQUENCE</scope>
    <source>
        <strain evidence="3">G4-2901</strain>
    </source>
</reference>